<reference evidence="6" key="2">
    <citation type="submission" date="2025-08" db="UniProtKB">
        <authorList>
            <consortium name="Ensembl"/>
        </authorList>
    </citation>
    <scope>IDENTIFICATION</scope>
</reference>
<dbReference type="InterPro" id="IPR000719">
    <property type="entry name" value="Prot_kinase_dom"/>
</dbReference>
<evidence type="ECO:0000256" key="3">
    <source>
        <dbReference type="PROSITE-ProRule" id="PRU10141"/>
    </source>
</evidence>
<dbReference type="PROSITE" id="PS00107">
    <property type="entry name" value="PROTEIN_KINASE_ATP"/>
    <property type="match status" value="1"/>
</dbReference>
<evidence type="ECO:0000256" key="4">
    <source>
        <dbReference type="SAM" id="MobiDB-lite"/>
    </source>
</evidence>
<dbReference type="PANTHER" id="PTHR27001">
    <property type="entry name" value="OS01G0253100 PROTEIN"/>
    <property type="match status" value="1"/>
</dbReference>
<dbReference type="AlphaFoldDB" id="W5NBX6"/>
<dbReference type="InterPro" id="IPR011009">
    <property type="entry name" value="Kinase-like_dom_sf"/>
</dbReference>
<dbReference type="Ensembl" id="ENSLOCT00000018167.1">
    <property type="protein sequence ID" value="ENSLOCP00000018135.1"/>
    <property type="gene ID" value="ENSLOCG00000014730.1"/>
</dbReference>
<dbReference type="GO" id="GO:0005886">
    <property type="term" value="C:plasma membrane"/>
    <property type="evidence" value="ECO:0000318"/>
    <property type="project" value="GO_Central"/>
</dbReference>
<dbReference type="Pfam" id="PF00531">
    <property type="entry name" value="Death"/>
    <property type="match status" value="1"/>
</dbReference>
<dbReference type="Gene3D" id="1.10.533.10">
    <property type="entry name" value="Death Domain, Fas"/>
    <property type="match status" value="1"/>
</dbReference>
<protein>
    <submittedName>
        <fullName evidence="6">Interleukin 1 receptor associated kinase 1</fullName>
    </submittedName>
</protein>
<feature type="compositionally biased region" description="Pro residues" evidence="4">
    <location>
        <begin position="124"/>
        <end position="143"/>
    </location>
</feature>
<accession>W5NBX6</accession>
<dbReference type="FunFam" id="1.10.533.10:FF:000030">
    <property type="entry name" value="Interleukin-1 receptor-associated kinase-like 2"/>
    <property type="match status" value="1"/>
</dbReference>
<dbReference type="GO" id="GO:0005737">
    <property type="term" value="C:cytoplasm"/>
    <property type="evidence" value="ECO:0000318"/>
    <property type="project" value="GO_Central"/>
</dbReference>
<dbReference type="PANTHER" id="PTHR27001:SF939">
    <property type="entry name" value="INTERLEUKIN 1 RECEPTOR ASSOCIATED KINASE 1"/>
    <property type="match status" value="1"/>
</dbReference>
<dbReference type="GO" id="GO:0008063">
    <property type="term" value="P:Toll signaling pathway"/>
    <property type="evidence" value="ECO:0000318"/>
    <property type="project" value="GO_Central"/>
</dbReference>
<dbReference type="InterPro" id="IPR017441">
    <property type="entry name" value="Protein_kinase_ATP_BS"/>
</dbReference>
<feature type="binding site" evidence="3">
    <location>
        <position position="273"/>
    </location>
    <ligand>
        <name>ATP</name>
        <dbReference type="ChEBI" id="CHEBI:30616"/>
    </ligand>
</feature>
<dbReference type="GO" id="GO:0070498">
    <property type="term" value="P:interleukin-1-mediated signaling pathway"/>
    <property type="evidence" value="ECO:0000318"/>
    <property type="project" value="GO_Central"/>
</dbReference>
<sequence>MVLDGTVVSPRKALATSPGNRPEPKQTKMSAGSIEGQYLYRLPAHITTEFCKVMDSLDRSDWLRFASRVLHDQVDLRLAERSERPTDCVLHRWGVQNGTVGELLHVLNDLKLLRARDIILRWSPVPPSDRPAPTPWPQPPPKPSFSDQLFSPPLKDQHQKPQSNMETRPLTPPVPRPLPRPGPPPSALRTDGEKRLEDLDSPPRPPEWPTGVGGPPTSDPSCDTQLVHSALCWPLEEVLRGTENFSKRLCIGEGGFGHVFRATMRNTDYAVKKLKEDSEMDWSLVKQSFRTEVEKLTQYRHPNIVDFGGYCMERGVYCLVYVFMPNGSLEDWLQSKTGGALSWQQRVRVLLGSAKAIQFLHESTPALIHGDVKSSNILLAEGLEPKLGDFGLARLCRAPPVRGAATSSVVRTQKVRGTLAYLPEEYILTGELGVEIDTYSFGVVLLELLTGRRALETDGTSRTRYLVRADCPALCCSTLDYTALCCSTPGLCCTVVHWSTLHGAVVHWSTLHCAVVHWSTLHCAVVLLD</sequence>
<dbReference type="eggNOG" id="KOG1187">
    <property type="taxonomic scope" value="Eukaryota"/>
</dbReference>
<name>W5NBX6_LEPOC</name>
<dbReference type="PROSITE" id="PS50011">
    <property type="entry name" value="PROTEIN_KINASE_DOM"/>
    <property type="match status" value="1"/>
</dbReference>
<dbReference type="SUPFAM" id="SSF56112">
    <property type="entry name" value="Protein kinase-like (PK-like)"/>
    <property type="match status" value="1"/>
</dbReference>
<evidence type="ECO:0000256" key="2">
    <source>
        <dbReference type="ARBA" id="ARBA00022840"/>
    </source>
</evidence>
<dbReference type="FunCoup" id="W5NBX6">
    <property type="interactions" value="929"/>
</dbReference>
<feature type="domain" description="Protein kinase" evidence="5">
    <location>
        <begin position="245"/>
        <end position="529"/>
    </location>
</feature>
<feature type="region of interest" description="Disordered" evidence="4">
    <location>
        <begin position="124"/>
        <end position="223"/>
    </location>
</feature>
<organism evidence="6 7">
    <name type="scientific">Lepisosteus oculatus</name>
    <name type="common">Spotted gar</name>
    <dbReference type="NCBI Taxonomy" id="7918"/>
    <lineage>
        <taxon>Eukaryota</taxon>
        <taxon>Metazoa</taxon>
        <taxon>Chordata</taxon>
        <taxon>Craniata</taxon>
        <taxon>Vertebrata</taxon>
        <taxon>Euteleostomi</taxon>
        <taxon>Actinopterygii</taxon>
        <taxon>Neopterygii</taxon>
        <taxon>Holostei</taxon>
        <taxon>Semionotiformes</taxon>
        <taxon>Lepisosteidae</taxon>
        <taxon>Lepisosteus</taxon>
    </lineage>
</organism>
<dbReference type="GO" id="GO:0031663">
    <property type="term" value="P:lipopolysaccharide-mediated signaling pathway"/>
    <property type="evidence" value="ECO:0000318"/>
    <property type="project" value="GO_Central"/>
</dbReference>
<dbReference type="EMBL" id="AHAT01006452">
    <property type="status" value="NOT_ANNOTATED_CDS"/>
    <property type="molecule type" value="Genomic_DNA"/>
</dbReference>
<dbReference type="OMA" id="ICWTYEE"/>
<reference evidence="7" key="1">
    <citation type="submission" date="2011-12" db="EMBL/GenBank/DDBJ databases">
        <title>The Draft Genome of Lepisosteus oculatus.</title>
        <authorList>
            <consortium name="The Broad Institute Genome Assembly &amp; Analysis Group"/>
            <consortium name="Computational R&amp;D Group"/>
            <consortium name="and Sequencing Platform"/>
            <person name="Di Palma F."/>
            <person name="Alfoldi J."/>
            <person name="Johnson J."/>
            <person name="Berlin A."/>
            <person name="Gnerre S."/>
            <person name="Jaffe D."/>
            <person name="MacCallum I."/>
            <person name="Young S."/>
            <person name="Walker B.J."/>
            <person name="Lander E.S."/>
            <person name="Lindblad-Toh K."/>
        </authorList>
    </citation>
    <scope>NUCLEOTIDE SEQUENCE [LARGE SCALE GENOMIC DNA]</scope>
</reference>
<dbReference type="Gene3D" id="3.30.200.20">
    <property type="entry name" value="Phosphorylase Kinase, domain 1"/>
    <property type="match status" value="1"/>
</dbReference>
<feature type="compositionally biased region" description="Pro residues" evidence="4">
    <location>
        <begin position="170"/>
        <end position="186"/>
    </location>
</feature>
<dbReference type="EMBL" id="AHAT01006454">
    <property type="status" value="NOT_ANNOTATED_CDS"/>
    <property type="molecule type" value="Genomic_DNA"/>
</dbReference>
<dbReference type="SUPFAM" id="SSF47986">
    <property type="entry name" value="DEATH domain"/>
    <property type="match status" value="1"/>
</dbReference>
<dbReference type="PROSITE" id="PS00108">
    <property type="entry name" value="PROTEIN_KINASE_ST"/>
    <property type="match status" value="1"/>
</dbReference>
<dbReference type="STRING" id="7918.ENSLOCP00000018135"/>
<keyword evidence="2 3" id="KW-0067">ATP-binding</keyword>
<dbReference type="HOGENOM" id="CLU_000288_173_1_1"/>
<dbReference type="GO" id="GO:0045087">
    <property type="term" value="P:innate immune response"/>
    <property type="evidence" value="ECO:0007669"/>
    <property type="project" value="UniProtKB-ARBA"/>
</dbReference>
<evidence type="ECO:0000313" key="6">
    <source>
        <dbReference type="Ensembl" id="ENSLOCP00000018135.1"/>
    </source>
</evidence>
<proteinExistence type="predicted"/>
<dbReference type="GO" id="GO:0005634">
    <property type="term" value="C:nucleus"/>
    <property type="evidence" value="ECO:0000318"/>
    <property type="project" value="GO_Central"/>
</dbReference>
<dbReference type="FunFam" id="3.30.200.20:FF:000300">
    <property type="entry name" value="Interleukin-1 receptor-associated kinase 1 (Predicted)"/>
    <property type="match status" value="1"/>
</dbReference>
<dbReference type="Bgee" id="ENSLOCG00000014730">
    <property type="expression patterns" value="Expressed in testis and 13 other cell types or tissues"/>
</dbReference>
<feature type="region of interest" description="Disordered" evidence="4">
    <location>
        <begin position="1"/>
        <end position="30"/>
    </location>
</feature>
<dbReference type="InterPro" id="IPR000488">
    <property type="entry name" value="Death_dom"/>
</dbReference>
<keyword evidence="1 3" id="KW-0547">Nucleotide-binding</keyword>
<dbReference type="InterPro" id="IPR011029">
    <property type="entry name" value="DEATH-like_dom_sf"/>
</dbReference>
<keyword evidence="7" id="KW-1185">Reference proteome</keyword>
<evidence type="ECO:0000256" key="1">
    <source>
        <dbReference type="ARBA" id="ARBA00022741"/>
    </source>
</evidence>
<dbReference type="GO" id="GO:0005524">
    <property type="term" value="F:ATP binding"/>
    <property type="evidence" value="ECO:0007669"/>
    <property type="project" value="UniProtKB-UniRule"/>
</dbReference>
<dbReference type="SMART" id="SM00220">
    <property type="entry name" value="S_TKc"/>
    <property type="match status" value="1"/>
</dbReference>
<dbReference type="GeneTree" id="ENSGT00940000160502"/>
<dbReference type="Proteomes" id="UP000018468">
    <property type="component" value="Linkage group LG1"/>
</dbReference>
<dbReference type="InParanoid" id="W5NBX6"/>
<dbReference type="InterPro" id="IPR008271">
    <property type="entry name" value="Ser/Thr_kinase_AS"/>
</dbReference>
<reference evidence="6" key="3">
    <citation type="submission" date="2025-09" db="UniProtKB">
        <authorList>
            <consortium name="Ensembl"/>
        </authorList>
    </citation>
    <scope>IDENTIFICATION</scope>
</reference>
<evidence type="ECO:0000313" key="7">
    <source>
        <dbReference type="Proteomes" id="UP000018468"/>
    </source>
</evidence>
<dbReference type="GO" id="GO:0035556">
    <property type="term" value="P:intracellular signal transduction"/>
    <property type="evidence" value="ECO:0000318"/>
    <property type="project" value="GO_Central"/>
</dbReference>
<dbReference type="GO" id="GO:0004672">
    <property type="term" value="F:protein kinase activity"/>
    <property type="evidence" value="ECO:0007669"/>
    <property type="project" value="InterPro"/>
</dbReference>
<evidence type="ECO:0000259" key="5">
    <source>
        <dbReference type="PROSITE" id="PS50011"/>
    </source>
</evidence>
<dbReference type="GO" id="GO:0043123">
    <property type="term" value="P:positive regulation of canonical NF-kappaB signal transduction"/>
    <property type="evidence" value="ECO:0000318"/>
    <property type="project" value="GO_Central"/>
</dbReference>
<dbReference type="Gene3D" id="1.10.510.10">
    <property type="entry name" value="Transferase(Phosphotransferase) domain 1"/>
    <property type="match status" value="1"/>
</dbReference>
<dbReference type="EMBL" id="AHAT01006453">
    <property type="status" value="NOT_ANNOTATED_CDS"/>
    <property type="molecule type" value="Genomic_DNA"/>
</dbReference>
<dbReference type="Pfam" id="PF00069">
    <property type="entry name" value="Pkinase"/>
    <property type="match status" value="1"/>
</dbReference>